<evidence type="ECO:0000313" key="1">
    <source>
        <dbReference type="EMBL" id="ARN23092.1"/>
    </source>
</evidence>
<protein>
    <submittedName>
        <fullName evidence="1">Uncharacterized protein</fullName>
    </submittedName>
</protein>
<dbReference type="InterPro" id="IPR027939">
    <property type="entry name" value="NMT1/THI5"/>
</dbReference>
<sequence>MTAFAFSCFPCFTQARRFGGALALAATALLAAPAHAQDKVTFLTSWYAQAEHGGFYQAVATGLYKKAGLDVTIKMGGPQVNGMQLLTAGQADLIMGYDFQVLSGVEKGLPVVTVATSFQKDLQGMLTHDDVKSLADLKGRTILVASSGRASWWPWLKAKYDYTEEQARPYTFNLQPFFADAKTAQQAYPSSEPFQAMKKGLPYNFFLFADDGYPPYGTTIVTTSSFLKAKPDVVKRFVRATMEGWVSYFKDPAPANALIKKDNPNMSDEQIAFGIEQMKKLKVLDGGDAATMGVGTMTEARWKRSYDYLVKEGLLKPETPWKNAFTLDVVSGLKVMPN</sequence>
<dbReference type="OrthoDB" id="9180959at2"/>
<dbReference type="GO" id="GO:0009228">
    <property type="term" value="P:thiamine biosynthetic process"/>
    <property type="evidence" value="ECO:0007669"/>
    <property type="project" value="InterPro"/>
</dbReference>
<dbReference type="SUPFAM" id="SSF53850">
    <property type="entry name" value="Periplasmic binding protein-like II"/>
    <property type="match status" value="1"/>
</dbReference>
<dbReference type="STRING" id="946333.A4W93_26100"/>
<dbReference type="PANTHER" id="PTHR31528:SF3">
    <property type="entry name" value="THIAMINE BIOSYNTHESIS PROTEIN HI_0357-RELATED"/>
    <property type="match status" value="1"/>
</dbReference>
<keyword evidence="2" id="KW-1185">Reference proteome</keyword>
<dbReference type="Proteomes" id="UP000193427">
    <property type="component" value="Chromosome"/>
</dbReference>
<gene>
    <name evidence="1" type="ORF">A4W93_26100</name>
</gene>
<dbReference type="AlphaFoldDB" id="A0A1W6LFN1"/>
<dbReference type="Pfam" id="PF09084">
    <property type="entry name" value="NMT1"/>
    <property type="match status" value="1"/>
</dbReference>
<proteinExistence type="predicted"/>
<name>A0A1W6LFN1_9BURK</name>
<dbReference type="Gene3D" id="3.40.190.10">
    <property type="entry name" value="Periplasmic binding protein-like II"/>
    <property type="match status" value="2"/>
</dbReference>
<dbReference type="KEGG" id="rgu:A4W93_26100"/>
<dbReference type="EMBL" id="CP015118">
    <property type="protein sequence ID" value="ARN23092.1"/>
    <property type="molecule type" value="Genomic_DNA"/>
</dbReference>
<dbReference type="InterPro" id="IPR015168">
    <property type="entry name" value="SsuA/THI5"/>
</dbReference>
<organism evidence="1 2">
    <name type="scientific">Piscinibacter gummiphilus</name>
    <dbReference type="NCBI Taxonomy" id="946333"/>
    <lineage>
        <taxon>Bacteria</taxon>
        <taxon>Pseudomonadati</taxon>
        <taxon>Pseudomonadota</taxon>
        <taxon>Betaproteobacteria</taxon>
        <taxon>Burkholderiales</taxon>
        <taxon>Sphaerotilaceae</taxon>
        <taxon>Piscinibacter</taxon>
    </lineage>
</organism>
<evidence type="ECO:0000313" key="2">
    <source>
        <dbReference type="Proteomes" id="UP000193427"/>
    </source>
</evidence>
<dbReference type="PANTHER" id="PTHR31528">
    <property type="entry name" value="4-AMINO-5-HYDROXYMETHYL-2-METHYLPYRIMIDINE PHOSPHATE SYNTHASE THI11-RELATED"/>
    <property type="match status" value="1"/>
</dbReference>
<reference evidence="1 2" key="1">
    <citation type="submission" date="2016-04" db="EMBL/GenBank/DDBJ databases">
        <title>Complete genome sequence of natural rubber-degrading, novel Gram-negative bacterium, Rhizobacter gummiphilus strain NS21.</title>
        <authorList>
            <person name="Tabata M."/>
            <person name="Kasai D."/>
            <person name="Fukuda M."/>
        </authorList>
    </citation>
    <scope>NUCLEOTIDE SEQUENCE [LARGE SCALE GENOMIC DNA]</scope>
    <source>
        <strain evidence="1 2">NS21</strain>
    </source>
</reference>
<dbReference type="RefSeq" id="WP_085753407.1">
    <property type="nucleotide sequence ID" value="NZ_BSPR01000017.1"/>
</dbReference>
<accession>A0A1W6LFN1</accession>